<dbReference type="Gene3D" id="1.20.1440.100">
    <property type="entry name" value="SG protein - dephosphorylation function"/>
    <property type="match status" value="1"/>
</dbReference>
<evidence type="ECO:0000256" key="3">
    <source>
        <dbReference type="ARBA" id="ARBA00022801"/>
    </source>
</evidence>
<sequence length="260" mass="27972">MAAVRPSIGSEAIVVPAPVEVVDDRESPERVAVLDMDGTLVPRTLGLDLLAELVARGHCDVAVARRVFELARRGGGTDDRLNAAMYGHYHHAVVTTAPERLAAAAERTWSRASASVFPFVADLWALLRRHGHRILIISGSPQEVVAVAARALNADGWRGADLGRHDDRALLTALPGGKTKAFSALTAARAVDLSASFALGNSRFDAEIFALVGRPLAFEPDAKLFELADRNNWSTATRDTVLARSQELLGGRGEVRSERR</sequence>
<keyword evidence="6" id="KW-1185">Reference proteome</keyword>
<dbReference type="RefSeq" id="WP_103565184.1">
    <property type="nucleotide sequence ID" value="NZ_MTBP01000003.1"/>
</dbReference>
<dbReference type="GO" id="GO:0046872">
    <property type="term" value="F:metal ion binding"/>
    <property type="evidence" value="ECO:0007669"/>
    <property type="project" value="UniProtKB-KW"/>
</dbReference>
<keyword evidence="4" id="KW-0460">Magnesium</keyword>
<dbReference type="PANTHER" id="PTHR43344">
    <property type="entry name" value="PHOSPHOSERINE PHOSPHATASE"/>
    <property type="match status" value="1"/>
</dbReference>
<comment type="similarity">
    <text evidence="1">Belongs to the HAD-like hydrolase superfamily. SerB family.</text>
</comment>
<protein>
    <submittedName>
        <fullName evidence="5">Haloacid dehalogenase-like hydrolase</fullName>
    </submittedName>
</protein>
<evidence type="ECO:0000256" key="4">
    <source>
        <dbReference type="ARBA" id="ARBA00022842"/>
    </source>
</evidence>
<accession>A0A2P4UET7</accession>
<gene>
    <name evidence="5" type="ORF">BTM25_47390</name>
</gene>
<evidence type="ECO:0000256" key="2">
    <source>
        <dbReference type="ARBA" id="ARBA00022723"/>
    </source>
</evidence>
<organism evidence="5 6">
    <name type="scientific">Actinomadura rubteroloni</name>
    <dbReference type="NCBI Taxonomy" id="1926885"/>
    <lineage>
        <taxon>Bacteria</taxon>
        <taxon>Bacillati</taxon>
        <taxon>Actinomycetota</taxon>
        <taxon>Actinomycetes</taxon>
        <taxon>Streptosporangiales</taxon>
        <taxon>Thermomonosporaceae</taxon>
        <taxon>Actinomadura</taxon>
    </lineage>
</organism>
<dbReference type="EMBL" id="MTBP01000003">
    <property type="protein sequence ID" value="POM23584.1"/>
    <property type="molecule type" value="Genomic_DNA"/>
</dbReference>
<dbReference type="InterPro" id="IPR023214">
    <property type="entry name" value="HAD_sf"/>
</dbReference>
<evidence type="ECO:0000256" key="1">
    <source>
        <dbReference type="ARBA" id="ARBA00009184"/>
    </source>
</evidence>
<keyword evidence="3 5" id="KW-0378">Hydrolase</keyword>
<dbReference type="Pfam" id="PF12710">
    <property type="entry name" value="HAD"/>
    <property type="match status" value="1"/>
</dbReference>
<dbReference type="Gene3D" id="3.40.50.1000">
    <property type="entry name" value="HAD superfamily/HAD-like"/>
    <property type="match status" value="1"/>
</dbReference>
<comment type="caution">
    <text evidence="5">The sequence shown here is derived from an EMBL/GenBank/DDBJ whole genome shotgun (WGS) entry which is preliminary data.</text>
</comment>
<dbReference type="Proteomes" id="UP000242367">
    <property type="component" value="Unassembled WGS sequence"/>
</dbReference>
<evidence type="ECO:0000313" key="6">
    <source>
        <dbReference type="Proteomes" id="UP000242367"/>
    </source>
</evidence>
<evidence type="ECO:0000313" key="5">
    <source>
        <dbReference type="EMBL" id="POM23584.1"/>
    </source>
</evidence>
<dbReference type="GO" id="GO:0016787">
    <property type="term" value="F:hydrolase activity"/>
    <property type="evidence" value="ECO:0007669"/>
    <property type="project" value="UniProtKB-KW"/>
</dbReference>
<dbReference type="AlphaFoldDB" id="A0A2P4UET7"/>
<reference evidence="5 6" key="1">
    <citation type="journal article" date="2017" name="Chemistry">
        <title>Isolation, Biosynthesis and Chemical Modifications of Rubterolones A-F: Rare Tropolone Alkaloids from Actinomadura sp. 5-2.</title>
        <authorList>
            <person name="Guo H."/>
            <person name="Benndorf R."/>
            <person name="Leichnitz D."/>
            <person name="Klassen J.L."/>
            <person name="Vollmers J."/>
            <person name="Gorls H."/>
            <person name="Steinacker M."/>
            <person name="Weigel C."/>
            <person name="Dahse H.M."/>
            <person name="Kaster A.K."/>
            <person name="de Beer Z.W."/>
            <person name="Poulsen M."/>
            <person name="Beemelmanns C."/>
        </authorList>
    </citation>
    <scope>NUCLEOTIDE SEQUENCE [LARGE SCALE GENOMIC DNA]</scope>
    <source>
        <strain evidence="5 6">5-2</strain>
    </source>
</reference>
<proteinExistence type="inferred from homology"/>
<name>A0A2P4UET7_9ACTN</name>
<dbReference type="SUPFAM" id="SSF56784">
    <property type="entry name" value="HAD-like"/>
    <property type="match status" value="1"/>
</dbReference>
<keyword evidence="2" id="KW-0479">Metal-binding</keyword>
<dbReference type="InterPro" id="IPR036412">
    <property type="entry name" value="HAD-like_sf"/>
</dbReference>
<dbReference type="InterPro" id="IPR050582">
    <property type="entry name" value="HAD-like_SerB"/>
</dbReference>
<dbReference type="PANTHER" id="PTHR43344:SF13">
    <property type="entry name" value="PHOSPHATASE RV3661-RELATED"/>
    <property type="match status" value="1"/>
</dbReference>